<sequence length="269" mass="29865">MRAAAAKPSAAYLGQFPTPAWAAEALVREHLADLSSNDFVLEPTCGPGRFLAAVPAHVEAIGVEIDPMLAQQARTATGRQIITGDFLAVEIPARPTVVLGNPPFQTRLIEQILDKAHGLLMADGKVCFVLPAYFFQTAGRVVRYGERWSIAQQVVPRNLYPGLKYPLVFAQFTKDTRQVMVGFALFRELAFLQALPREVHEAMDGGPVTWPGLVREALAEYGGEASLQQIYQYVADRRPTKNPAWREQVRKVCQLHARRVGRGRYARAR</sequence>
<evidence type="ECO:0000313" key="1">
    <source>
        <dbReference type="EMBL" id="CPV66775.1"/>
    </source>
</evidence>
<dbReference type="InterPro" id="IPR029063">
    <property type="entry name" value="SAM-dependent_MTases_sf"/>
</dbReference>
<keyword evidence="1" id="KW-0489">Methyltransferase</keyword>
<gene>
    <name evidence="1" type="ORF">ERS075579_04074</name>
</gene>
<protein>
    <submittedName>
        <fullName evidence="1">DNA methylase</fullName>
    </submittedName>
</protein>
<evidence type="ECO:0000313" key="2">
    <source>
        <dbReference type="Proteomes" id="UP000045782"/>
    </source>
</evidence>
<dbReference type="CDD" id="cd02440">
    <property type="entry name" value="AdoMet_MTases"/>
    <property type="match status" value="1"/>
</dbReference>
<dbReference type="PRINTS" id="PR00507">
    <property type="entry name" value="N12N6MTFRASE"/>
</dbReference>
<dbReference type="GO" id="GO:0008168">
    <property type="term" value="F:methyltransferase activity"/>
    <property type="evidence" value="ECO:0007669"/>
    <property type="project" value="UniProtKB-KW"/>
</dbReference>
<keyword evidence="1" id="KW-0808">Transferase</keyword>
<reference evidence="1 2" key="1">
    <citation type="submission" date="2015-03" db="EMBL/GenBank/DDBJ databases">
        <authorList>
            <person name="Murphy D."/>
        </authorList>
    </citation>
    <scope>NUCLEOTIDE SEQUENCE [LARGE SCALE GENOMIC DNA]</scope>
    <source>
        <strain evidence="1 2">PAP088</strain>
    </source>
</reference>
<dbReference type="EMBL" id="CSWP01000009">
    <property type="protein sequence ID" value="CPV66775.1"/>
    <property type="molecule type" value="Genomic_DNA"/>
</dbReference>
<organism evidence="1 2">
    <name type="scientific">Mycobacteroides abscessus</name>
    <dbReference type="NCBI Taxonomy" id="36809"/>
    <lineage>
        <taxon>Bacteria</taxon>
        <taxon>Bacillati</taxon>
        <taxon>Actinomycetota</taxon>
        <taxon>Actinomycetes</taxon>
        <taxon>Mycobacteriales</taxon>
        <taxon>Mycobacteriaceae</taxon>
        <taxon>Mycobacteroides</taxon>
    </lineage>
</organism>
<dbReference type="Gene3D" id="3.40.50.150">
    <property type="entry name" value="Vaccinia Virus protein VP39"/>
    <property type="match status" value="1"/>
</dbReference>
<name>A0A0U0ZRM0_9MYCO</name>
<dbReference type="GO" id="GO:0032259">
    <property type="term" value="P:methylation"/>
    <property type="evidence" value="ECO:0007669"/>
    <property type="project" value="UniProtKB-KW"/>
</dbReference>
<dbReference type="Proteomes" id="UP000045782">
    <property type="component" value="Unassembled WGS sequence"/>
</dbReference>
<proteinExistence type="predicted"/>
<dbReference type="SUPFAM" id="SSF53335">
    <property type="entry name" value="S-adenosyl-L-methionine-dependent methyltransferases"/>
    <property type="match status" value="1"/>
</dbReference>
<accession>A0A0U0ZRM0</accession>
<dbReference type="AlphaFoldDB" id="A0A0U0ZRM0"/>